<feature type="coiled-coil region" evidence="1">
    <location>
        <begin position="89"/>
        <end position="119"/>
    </location>
</feature>
<accession>A0ABS7F6E9</accession>
<name>A0ABS7F6E9_9PROT</name>
<keyword evidence="1" id="KW-0175">Coiled coil</keyword>
<evidence type="ECO:0000313" key="2">
    <source>
        <dbReference type="EMBL" id="MBW8271197.1"/>
    </source>
</evidence>
<evidence type="ECO:0000313" key="3">
    <source>
        <dbReference type="Proteomes" id="UP001519924"/>
    </source>
</evidence>
<keyword evidence="3" id="KW-1185">Reference proteome</keyword>
<comment type="caution">
    <text evidence="2">The sequence shown here is derived from an EMBL/GenBank/DDBJ whole genome shotgun (WGS) entry which is preliminary data.</text>
</comment>
<proteinExistence type="predicted"/>
<dbReference type="RefSeq" id="WP_220118971.1">
    <property type="nucleotide sequence ID" value="NZ_JAHZUY010000075.1"/>
</dbReference>
<organism evidence="2 3">
    <name type="scientific">Caldovatus aquaticus</name>
    <dbReference type="NCBI Taxonomy" id="2865671"/>
    <lineage>
        <taxon>Bacteria</taxon>
        <taxon>Pseudomonadati</taxon>
        <taxon>Pseudomonadota</taxon>
        <taxon>Alphaproteobacteria</taxon>
        <taxon>Acetobacterales</taxon>
        <taxon>Roseomonadaceae</taxon>
        <taxon>Caldovatus</taxon>
    </lineage>
</organism>
<gene>
    <name evidence="2" type="ORF">K1J50_17090</name>
</gene>
<feature type="non-terminal residue" evidence="2">
    <location>
        <position position="163"/>
    </location>
</feature>
<dbReference type="Proteomes" id="UP001519924">
    <property type="component" value="Unassembled WGS sequence"/>
</dbReference>
<reference evidence="2 3" key="1">
    <citation type="submission" date="2021-08" db="EMBL/GenBank/DDBJ databases">
        <title>Caldovatus sediminis gen. nov., sp. nov., a moderately thermophilic bacterium isolated from a hot spring.</title>
        <authorList>
            <person name="Hu C.-J."/>
            <person name="Li W.-J."/>
            <person name="Xian W.-D."/>
        </authorList>
    </citation>
    <scope>NUCLEOTIDE SEQUENCE [LARGE SCALE GENOMIC DNA]</scope>
    <source>
        <strain evidence="2 3">SYSU G05006</strain>
    </source>
</reference>
<evidence type="ECO:0000256" key="1">
    <source>
        <dbReference type="SAM" id="Coils"/>
    </source>
</evidence>
<dbReference type="EMBL" id="JAHZUY010000075">
    <property type="protein sequence ID" value="MBW8271197.1"/>
    <property type="molecule type" value="Genomic_DNA"/>
</dbReference>
<sequence>MTAAGAGPFLPVILGLLALAAAAAALCAHRRGAAAAARAAAAERRAAAAERRLGLAAAELRGPGLSLAGRAERLLRALAAAGGGGSLPAAEARAEAEALAAVLRDLRRASERLEALLALQSGSPALHEETFPLRPLLEEAIAAVAAEPGAAGRHWRIAPELGA</sequence>
<protein>
    <submittedName>
        <fullName evidence="2">Uncharacterized protein</fullName>
    </submittedName>
</protein>